<dbReference type="Gene3D" id="3.30.160.390">
    <property type="entry name" value="Integrase, DNA-binding domain"/>
    <property type="match status" value="1"/>
</dbReference>
<dbReference type="Pfam" id="PF13356">
    <property type="entry name" value="Arm-DNA-bind_3"/>
    <property type="match status" value="1"/>
</dbReference>
<protein>
    <submittedName>
        <fullName evidence="2">Arm DNA-binding domain-containing protein</fullName>
    </submittedName>
</protein>
<feature type="domain" description="Integrase DNA-binding" evidence="1">
    <location>
        <begin position="5"/>
        <end position="46"/>
    </location>
</feature>
<evidence type="ECO:0000313" key="2">
    <source>
        <dbReference type="EMBL" id="MEB4590177.1"/>
    </source>
</evidence>
<dbReference type="EMBL" id="JAYMYJ010000030">
    <property type="protein sequence ID" value="MEB4590177.1"/>
    <property type="molecule type" value="Genomic_DNA"/>
</dbReference>
<reference evidence="3" key="1">
    <citation type="submission" date="2023-07" db="EMBL/GenBank/DDBJ databases">
        <title>The carbon used by Thiothrix.</title>
        <authorList>
            <person name="Chen L."/>
        </authorList>
    </citation>
    <scope>NUCLEOTIDE SEQUENCE [LARGE SCALE GENOMIC DNA]</scope>
</reference>
<name>A0ABU6CUI6_9GAMM</name>
<gene>
    <name evidence="2" type="ORF">VSS37_04215</name>
</gene>
<accession>A0ABU6CUI6</accession>
<sequence>MKRILTDTACRNAKPTPDGKLKKHTDGGGFYLLVSSTGKCWRYDYRVVI</sequence>
<keyword evidence="2" id="KW-0238">DNA-binding</keyword>
<organism evidence="2 3">
    <name type="scientific">Candidatus Thiothrix phosphatis</name>
    <dbReference type="NCBI Taxonomy" id="3112415"/>
    <lineage>
        <taxon>Bacteria</taxon>
        <taxon>Pseudomonadati</taxon>
        <taxon>Pseudomonadota</taxon>
        <taxon>Gammaproteobacteria</taxon>
        <taxon>Thiotrichales</taxon>
        <taxon>Thiotrichaceae</taxon>
        <taxon>Thiothrix</taxon>
    </lineage>
</organism>
<evidence type="ECO:0000259" key="1">
    <source>
        <dbReference type="Pfam" id="PF13356"/>
    </source>
</evidence>
<dbReference type="InterPro" id="IPR025166">
    <property type="entry name" value="Integrase_DNA_bind_dom"/>
</dbReference>
<dbReference type="RefSeq" id="WP_324693426.1">
    <property type="nucleotide sequence ID" value="NZ_JAYMYJ010000030.1"/>
</dbReference>
<keyword evidence="3" id="KW-1185">Reference proteome</keyword>
<dbReference type="InterPro" id="IPR038488">
    <property type="entry name" value="Integrase_DNA-bd_sf"/>
</dbReference>
<dbReference type="GO" id="GO:0003677">
    <property type="term" value="F:DNA binding"/>
    <property type="evidence" value="ECO:0007669"/>
    <property type="project" value="UniProtKB-KW"/>
</dbReference>
<dbReference type="Proteomes" id="UP001308005">
    <property type="component" value="Unassembled WGS sequence"/>
</dbReference>
<evidence type="ECO:0000313" key="3">
    <source>
        <dbReference type="Proteomes" id="UP001308005"/>
    </source>
</evidence>
<comment type="caution">
    <text evidence="2">The sequence shown here is derived from an EMBL/GenBank/DDBJ whole genome shotgun (WGS) entry which is preliminary data.</text>
</comment>
<proteinExistence type="predicted"/>